<reference evidence="1" key="1">
    <citation type="journal article" date="2019" name="BMC Genomics">
        <title>A new reference genome for Sorghum bicolor reveals high levels of sequence similarity between sweet and grain genotypes: implications for the genetics of sugar metabolism.</title>
        <authorList>
            <person name="Cooper E.A."/>
            <person name="Brenton Z.W."/>
            <person name="Flinn B.S."/>
            <person name="Jenkins J."/>
            <person name="Shu S."/>
            <person name="Flowers D."/>
            <person name="Luo F."/>
            <person name="Wang Y."/>
            <person name="Xia P."/>
            <person name="Barry K."/>
            <person name="Daum C."/>
            <person name="Lipzen A."/>
            <person name="Yoshinaga Y."/>
            <person name="Schmutz J."/>
            <person name="Saski C."/>
            <person name="Vermerris W."/>
            <person name="Kresovich S."/>
        </authorList>
    </citation>
    <scope>NUCLEOTIDE SEQUENCE</scope>
</reference>
<dbReference type="AlphaFoldDB" id="A0A921QJ10"/>
<reference evidence="1" key="2">
    <citation type="submission" date="2020-10" db="EMBL/GenBank/DDBJ databases">
        <authorList>
            <person name="Cooper E.A."/>
            <person name="Brenton Z.W."/>
            <person name="Flinn B.S."/>
            <person name="Jenkins J."/>
            <person name="Shu S."/>
            <person name="Flowers D."/>
            <person name="Luo F."/>
            <person name="Wang Y."/>
            <person name="Xia P."/>
            <person name="Barry K."/>
            <person name="Daum C."/>
            <person name="Lipzen A."/>
            <person name="Yoshinaga Y."/>
            <person name="Schmutz J."/>
            <person name="Saski C."/>
            <person name="Vermerris W."/>
            <person name="Kresovich S."/>
        </authorList>
    </citation>
    <scope>NUCLEOTIDE SEQUENCE</scope>
</reference>
<organism evidence="1 2">
    <name type="scientific">Sorghum bicolor</name>
    <name type="common">Sorghum</name>
    <name type="synonym">Sorghum vulgare</name>
    <dbReference type="NCBI Taxonomy" id="4558"/>
    <lineage>
        <taxon>Eukaryota</taxon>
        <taxon>Viridiplantae</taxon>
        <taxon>Streptophyta</taxon>
        <taxon>Embryophyta</taxon>
        <taxon>Tracheophyta</taxon>
        <taxon>Spermatophyta</taxon>
        <taxon>Magnoliopsida</taxon>
        <taxon>Liliopsida</taxon>
        <taxon>Poales</taxon>
        <taxon>Poaceae</taxon>
        <taxon>PACMAD clade</taxon>
        <taxon>Panicoideae</taxon>
        <taxon>Andropogonodae</taxon>
        <taxon>Andropogoneae</taxon>
        <taxon>Sorghinae</taxon>
        <taxon>Sorghum</taxon>
    </lineage>
</organism>
<proteinExistence type="predicted"/>
<sequence>MIGSTSRKVVLHDGGADDVVVVVPDGRGLGLCRRPWSFRFRWTAFGRVCSDLLSASPRALGTARGSGFSGAIVVRPCLAAGLEEDDDRIFKAEFLGLGLSSRANYLLRDATANVVH</sequence>
<gene>
    <name evidence="1" type="ORF">BDA96_08G184100</name>
</gene>
<evidence type="ECO:0000313" key="1">
    <source>
        <dbReference type="EMBL" id="KAG0521707.1"/>
    </source>
</evidence>
<name>A0A921QJ10_SORBI</name>
<protein>
    <submittedName>
        <fullName evidence="1">Uncharacterized protein</fullName>
    </submittedName>
</protein>
<dbReference type="Proteomes" id="UP000807115">
    <property type="component" value="Chromosome 8"/>
</dbReference>
<accession>A0A921QJ10</accession>
<evidence type="ECO:0000313" key="2">
    <source>
        <dbReference type="Proteomes" id="UP000807115"/>
    </source>
</evidence>
<comment type="caution">
    <text evidence="1">The sequence shown here is derived from an EMBL/GenBank/DDBJ whole genome shotgun (WGS) entry which is preliminary data.</text>
</comment>
<dbReference type="EMBL" id="CM027687">
    <property type="protein sequence ID" value="KAG0521707.1"/>
    <property type="molecule type" value="Genomic_DNA"/>
</dbReference>